<protein>
    <submittedName>
        <fullName evidence="1">Uncharacterized protein</fullName>
    </submittedName>
</protein>
<dbReference type="Proteomes" id="UP000198280">
    <property type="component" value="Unassembled WGS sequence"/>
</dbReference>
<evidence type="ECO:0000313" key="1">
    <source>
        <dbReference type="EMBL" id="SNT04661.1"/>
    </source>
</evidence>
<dbReference type="AlphaFoldDB" id="A0A239JFG9"/>
<dbReference type="OrthoDB" id="3363472at2"/>
<sequence>MALDTAKETDTMKTGVPSARRRRGALMVFAAAVMLALSGCKGGDLVSYDLPAKSARYTFEARTNDVSTVWHYTSATATEDDAPKLSPCMGEVVGGNEAACRPEPLIFLRYDFDLALDNTVKAGEAHEITVVGYYQERLSALPKVTSLKAETTFDGGRTWRAATTKATGKNTFTTTVKNPRRDQAAKGVGLRISATDSQGNTVRQTIPMAYTLR</sequence>
<reference evidence="1 2" key="1">
    <citation type="submission" date="2017-06" db="EMBL/GenBank/DDBJ databases">
        <authorList>
            <person name="Kim H.J."/>
            <person name="Triplett B.A."/>
        </authorList>
    </citation>
    <scope>NUCLEOTIDE SEQUENCE [LARGE SCALE GENOMIC DNA]</scope>
    <source>
        <strain evidence="1 2">CGMCC 4.1858</strain>
    </source>
</reference>
<accession>A0A239JFG9</accession>
<dbReference type="EMBL" id="FZOF01000013">
    <property type="protein sequence ID" value="SNT04661.1"/>
    <property type="molecule type" value="Genomic_DNA"/>
</dbReference>
<name>A0A239JFG9_9ACTN</name>
<evidence type="ECO:0000313" key="2">
    <source>
        <dbReference type="Proteomes" id="UP000198280"/>
    </source>
</evidence>
<keyword evidence="2" id="KW-1185">Reference proteome</keyword>
<proteinExistence type="predicted"/>
<gene>
    <name evidence="1" type="ORF">SAMN05216252_11310</name>
</gene>
<organism evidence="1 2">
    <name type="scientific">Actinacidiphila glaucinigra</name>
    <dbReference type="NCBI Taxonomy" id="235986"/>
    <lineage>
        <taxon>Bacteria</taxon>
        <taxon>Bacillati</taxon>
        <taxon>Actinomycetota</taxon>
        <taxon>Actinomycetes</taxon>
        <taxon>Kitasatosporales</taxon>
        <taxon>Streptomycetaceae</taxon>
        <taxon>Actinacidiphila</taxon>
    </lineage>
</organism>